<sequence length="231" mass="23131">MGDAIGPMLASAAGIAIGPVPLVATVLLLATARGRVKGAVFALGWAATLAAVTTAVVVLVGVSWTGPRGGAAGHGAGASWPWWVRLAVGLLLLLLGAGRWRERPREGHVHRPPRWMSSVDRLTPGRSAALAVSLVASDPKNPLVAVGGAVAIATSGGDAGNRALALALMVLLASLCVLVPLAVRLAGGEGADRELGEWKAWMSTHNAAIATVLPVVLGADNVGAALSGLTA</sequence>
<evidence type="ECO:0008006" key="4">
    <source>
        <dbReference type="Google" id="ProtNLM"/>
    </source>
</evidence>
<keyword evidence="1" id="KW-0472">Membrane</keyword>
<dbReference type="RefSeq" id="WP_344634971.1">
    <property type="nucleotide sequence ID" value="NZ_BAAATR010000003.1"/>
</dbReference>
<keyword evidence="1" id="KW-1133">Transmembrane helix</keyword>
<organism evidence="2 3">
    <name type="scientific">Kitasatospora cystarginea</name>
    <dbReference type="NCBI Taxonomy" id="58350"/>
    <lineage>
        <taxon>Bacteria</taxon>
        <taxon>Bacillati</taxon>
        <taxon>Actinomycetota</taxon>
        <taxon>Actinomycetes</taxon>
        <taxon>Kitasatosporales</taxon>
        <taxon>Streptomycetaceae</taxon>
        <taxon>Kitasatospora</taxon>
    </lineage>
</organism>
<protein>
    <recommendedName>
        <fullName evidence="4">GAP family protein</fullName>
    </recommendedName>
</protein>
<comment type="caution">
    <text evidence="2">The sequence shown here is derived from an EMBL/GenBank/DDBJ whole genome shotgun (WGS) entry which is preliminary data.</text>
</comment>
<name>A0ABN3DIJ8_9ACTN</name>
<evidence type="ECO:0000256" key="1">
    <source>
        <dbReference type="SAM" id="Phobius"/>
    </source>
</evidence>
<dbReference type="EMBL" id="BAAATR010000003">
    <property type="protein sequence ID" value="GAA2231774.1"/>
    <property type="molecule type" value="Genomic_DNA"/>
</dbReference>
<dbReference type="Proteomes" id="UP001500305">
    <property type="component" value="Unassembled WGS sequence"/>
</dbReference>
<keyword evidence="1" id="KW-0812">Transmembrane</keyword>
<reference evidence="2 3" key="1">
    <citation type="journal article" date="2019" name="Int. J. Syst. Evol. Microbiol.">
        <title>The Global Catalogue of Microorganisms (GCM) 10K type strain sequencing project: providing services to taxonomists for standard genome sequencing and annotation.</title>
        <authorList>
            <consortium name="The Broad Institute Genomics Platform"/>
            <consortium name="The Broad Institute Genome Sequencing Center for Infectious Disease"/>
            <person name="Wu L."/>
            <person name="Ma J."/>
        </authorList>
    </citation>
    <scope>NUCLEOTIDE SEQUENCE [LARGE SCALE GENOMIC DNA]</scope>
    <source>
        <strain evidence="2 3">JCM 7356</strain>
    </source>
</reference>
<feature type="transmembrane region" description="Helical" evidence="1">
    <location>
        <begin position="12"/>
        <end position="32"/>
    </location>
</feature>
<dbReference type="Pfam" id="PF11139">
    <property type="entry name" value="SfLAP"/>
    <property type="match status" value="1"/>
</dbReference>
<feature type="transmembrane region" description="Helical" evidence="1">
    <location>
        <begin position="82"/>
        <end position="100"/>
    </location>
</feature>
<gene>
    <name evidence="2" type="ORF">GCM10010430_10150</name>
</gene>
<feature type="transmembrane region" description="Helical" evidence="1">
    <location>
        <begin position="39"/>
        <end position="62"/>
    </location>
</feature>
<proteinExistence type="predicted"/>
<evidence type="ECO:0000313" key="3">
    <source>
        <dbReference type="Proteomes" id="UP001500305"/>
    </source>
</evidence>
<evidence type="ECO:0000313" key="2">
    <source>
        <dbReference type="EMBL" id="GAA2231774.1"/>
    </source>
</evidence>
<keyword evidence="3" id="KW-1185">Reference proteome</keyword>
<dbReference type="InterPro" id="IPR021315">
    <property type="entry name" value="Gap/Sap"/>
</dbReference>
<feature type="transmembrane region" description="Helical" evidence="1">
    <location>
        <begin position="207"/>
        <end position="229"/>
    </location>
</feature>
<feature type="transmembrane region" description="Helical" evidence="1">
    <location>
        <begin position="163"/>
        <end position="187"/>
    </location>
</feature>
<accession>A0ABN3DIJ8</accession>